<dbReference type="GO" id="GO:0046872">
    <property type="term" value="F:metal ion binding"/>
    <property type="evidence" value="ECO:0007669"/>
    <property type="project" value="UniProtKB-KW"/>
</dbReference>
<gene>
    <name evidence="12" type="ORF">GSM42_05980</name>
</gene>
<evidence type="ECO:0000256" key="9">
    <source>
        <dbReference type="SAM" id="SignalP"/>
    </source>
</evidence>
<dbReference type="InterPro" id="IPR050570">
    <property type="entry name" value="Cell_wall_metabolism_enzyme"/>
</dbReference>
<dbReference type="PANTHER" id="PTHR21666:SF288">
    <property type="entry name" value="CELL DIVISION PROTEIN YTFB"/>
    <property type="match status" value="1"/>
</dbReference>
<feature type="signal peptide" evidence="9">
    <location>
        <begin position="1"/>
        <end position="25"/>
    </location>
</feature>
<dbReference type="InterPro" id="IPR011055">
    <property type="entry name" value="Dup_hybrid_motif"/>
</dbReference>
<keyword evidence="13" id="KW-1185">Reference proteome</keyword>
<evidence type="ECO:0000256" key="4">
    <source>
        <dbReference type="ARBA" id="ARBA00022729"/>
    </source>
</evidence>
<dbReference type="Proteomes" id="UP000430692">
    <property type="component" value="Unassembled WGS sequence"/>
</dbReference>
<dbReference type="Gene3D" id="2.70.70.10">
    <property type="entry name" value="Glucose Permease (Domain IIA)"/>
    <property type="match status" value="1"/>
</dbReference>
<keyword evidence="8" id="KW-0175">Coiled coil</keyword>
<reference evidence="12 13" key="1">
    <citation type="submission" date="2019-12" db="EMBL/GenBank/DDBJ databases">
        <title>Whole-genome analyses of novel actinobacteria.</title>
        <authorList>
            <person name="Sahin N."/>
            <person name="Saygin H."/>
        </authorList>
    </citation>
    <scope>NUCLEOTIDE SEQUENCE [LARGE SCALE GENOMIC DNA]</scope>
    <source>
        <strain evidence="12 13">KC615</strain>
    </source>
</reference>
<dbReference type="Gene3D" id="6.10.250.3150">
    <property type="match status" value="1"/>
</dbReference>
<sequence length="365" mass="41953">MRISLKNIVSTCMITTLIFPLFPFATTEAEDITRKKLEEHLQEKENVLNKIAEQDKKLQSFVDQINETNLKIKEIQKQAAPIELRLTNAEKELKVYDQILRKRVRFFYEHGQFNYTSQLLEADSFGQFLYKLETLRLIIKQDTTLIRERQEVVQKIKQEKSKYDLLVTQQNEQIKKSKEAYNKIVQEAQKDKKNLDVLEAFEELHEDDFSQINLEDWKNGKLRFPYDGPMKRPSNGALTSEWGYRNHPIYKRPILHQGADFGGGTGSPIFAAGDGVVVSSGPSSGYGWLITIYHGEKNGKHVFTRYAHSYPNQVKVRAGERVKAGEHIADVGANGNVTGPHLHFEVRYGNGEKPPSSNPRKWMSI</sequence>
<dbReference type="Pfam" id="PF01551">
    <property type="entry name" value="Peptidase_M23"/>
    <property type="match status" value="1"/>
</dbReference>
<evidence type="ECO:0000313" key="13">
    <source>
        <dbReference type="Proteomes" id="UP000430692"/>
    </source>
</evidence>
<evidence type="ECO:0000259" key="10">
    <source>
        <dbReference type="Pfam" id="PF01551"/>
    </source>
</evidence>
<dbReference type="Pfam" id="PF24568">
    <property type="entry name" value="CC_PcsB"/>
    <property type="match status" value="1"/>
</dbReference>
<keyword evidence="3" id="KW-0479">Metal-binding</keyword>
<keyword evidence="5" id="KW-0378">Hydrolase</keyword>
<evidence type="ECO:0000256" key="5">
    <source>
        <dbReference type="ARBA" id="ARBA00022801"/>
    </source>
</evidence>
<comment type="caution">
    <text evidence="12">The sequence shown here is derived from an EMBL/GenBank/DDBJ whole genome shotgun (WGS) entry which is preliminary data.</text>
</comment>
<dbReference type="PANTHER" id="PTHR21666">
    <property type="entry name" value="PEPTIDASE-RELATED"/>
    <property type="match status" value="1"/>
</dbReference>
<evidence type="ECO:0000256" key="8">
    <source>
        <dbReference type="SAM" id="Coils"/>
    </source>
</evidence>
<dbReference type="RefSeq" id="WP_160800642.1">
    <property type="nucleotide sequence ID" value="NZ_WUUL01000003.1"/>
</dbReference>
<evidence type="ECO:0000256" key="2">
    <source>
        <dbReference type="ARBA" id="ARBA00022670"/>
    </source>
</evidence>
<organism evidence="12 13">
    <name type="scientific">Shimazuella alba</name>
    <dbReference type="NCBI Taxonomy" id="2690964"/>
    <lineage>
        <taxon>Bacteria</taxon>
        <taxon>Bacillati</taxon>
        <taxon>Bacillota</taxon>
        <taxon>Bacilli</taxon>
        <taxon>Bacillales</taxon>
        <taxon>Thermoactinomycetaceae</taxon>
        <taxon>Shimazuella</taxon>
    </lineage>
</organism>
<keyword evidence="2" id="KW-0645">Protease</keyword>
<evidence type="ECO:0000259" key="11">
    <source>
        <dbReference type="Pfam" id="PF24568"/>
    </source>
</evidence>
<evidence type="ECO:0000256" key="7">
    <source>
        <dbReference type="ARBA" id="ARBA00023049"/>
    </source>
</evidence>
<comment type="cofactor">
    <cofactor evidence="1">
        <name>Zn(2+)</name>
        <dbReference type="ChEBI" id="CHEBI:29105"/>
    </cofactor>
</comment>
<dbReference type="GO" id="GO:0006508">
    <property type="term" value="P:proteolysis"/>
    <property type="evidence" value="ECO:0007669"/>
    <property type="project" value="UniProtKB-KW"/>
</dbReference>
<dbReference type="AlphaFoldDB" id="A0A6I4VP02"/>
<evidence type="ECO:0000256" key="1">
    <source>
        <dbReference type="ARBA" id="ARBA00001947"/>
    </source>
</evidence>
<feature type="coiled-coil region" evidence="8">
    <location>
        <begin position="34"/>
        <end position="92"/>
    </location>
</feature>
<evidence type="ECO:0000313" key="12">
    <source>
        <dbReference type="EMBL" id="MXQ53287.1"/>
    </source>
</evidence>
<dbReference type="SUPFAM" id="SSF51261">
    <property type="entry name" value="Duplicated hybrid motif"/>
    <property type="match status" value="1"/>
</dbReference>
<dbReference type="InterPro" id="IPR057309">
    <property type="entry name" value="PcsB_CC"/>
</dbReference>
<protein>
    <submittedName>
        <fullName evidence="12">Peptidoglycan DD-metalloendopeptidase family protein</fullName>
    </submittedName>
</protein>
<name>A0A6I4VP02_9BACL</name>
<feature type="domain" description="M23ase beta-sheet core" evidence="10">
    <location>
        <begin position="256"/>
        <end position="350"/>
    </location>
</feature>
<evidence type="ECO:0000256" key="3">
    <source>
        <dbReference type="ARBA" id="ARBA00022723"/>
    </source>
</evidence>
<keyword evidence="4 9" id="KW-0732">Signal</keyword>
<feature type="chain" id="PRO_5026108979" evidence="9">
    <location>
        <begin position="26"/>
        <end position="365"/>
    </location>
</feature>
<dbReference type="CDD" id="cd12797">
    <property type="entry name" value="M23_peptidase"/>
    <property type="match status" value="1"/>
</dbReference>
<evidence type="ECO:0000256" key="6">
    <source>
        <dbReference type="ARBA" id="ARBA00022833"/>
    </source>
</evidence>
<dbReference type="EMBL" id="WUUL01000003">
    <property type="protein sequence ID" value="MXQ53287.1"/>
    <property type="molecule type" value="Genomic_DNA"/>
</dbReference>
<keyword evidence="6" id="KW-0862">Zinc</keyword>
<dbReference type="InterPro" id="IPR016047">
    <property type="entry name" value="M23ase_b-sheet_dom"/>
</dbReference>
<keyword evidence="7" id="KW-0482">Metalloprotease</keyword>
<feature type="domain" description="Peptidoglycan hydrolase PcsB coiled-coil" evidence="11">
    <location>
        <begin position="89"/>
        <end position="158"/>
    </location>
</feature>
<accession>A0A6I4VP02</accession>
<proteinExistence type="predicted"/>
<dbReference type="GO" id="GO:0004222">
    <property type="term" value="F:metalloendopeptidase activity"/>
    <property type="evidence" value="ECO:0007669"/>
    <property type="project" value="TreeGrafter"/>
</dbReference>